<proteinExistence type="predicted"/>
<dbReference type="RefSeq" id="XP_043008434.1">
    <property type="nucleotide sequence ID" value="XM_043153150.1"/>
</dbReference>
<dbReference type="Proteomes" id="UP001049176">
    <property type="component" value="Chromosome 5"/>
</dbReference>
<dbReference type="GeneID" id="66077429"/>
<dbReference type="KEGG" id="more:E1B28_008353"/>
<evidence type="ECO:0000313" key="1">
    <source>
        <dbReference type="EMBL" id="KAG7091964.1"/>
    </source>
</evidence>
<dbReference type="EMBL" id="CM032185">
    <property type="protein sequence ID" value="KAG7091964.1"/>
    <property type="molecule type" value="Genomic_DNA"/>
</dbReference>
<name>A0A9P7RYD2_9AGAR</name>
<comment type="caution">
    <text evidence="1">The sequence shown here is derived from an EMBL/GenBank/DDBJ whole genome shotgun (WGS) entry which is preliminary data.</text>
</comment>
<evidence type="ECO:0000313" key="2">
    <source>
        <dbReference type="Proteomes" id="UP001049176"/>
    </source>
</evidence>
<organism evidence="1 2">
    <name type="scientific">Marasmius oreades</name>
    <name type="common">fairy-ring Marasmius</name>
    <dbReference type="NCBI Taxonomy" id="181124"/>
    <lineage>
        <taxon>Eukaryota</taxon>
        <taxon>Fungi</taxon>
        <taxon>Dikarya</taxon>
        <taxon>Basidiomycota</taxon>
        <taxon>Agaricomycotina</taxon>
        <taxon>Agaricomycetes</taxon>
        <taxon>Agaricomycetidae</taxon>
        <taxon>Agaricales</taxon>
        <taxon>Marasmiineae</taxon>
        <taxon>Marasmiaceae</taxon>
        <taxon>Marasmius</taxon>
    </lineage>
</organism>
<protein>
    <submittedName>
        <fullName evidence="1">Uncharacterized protein</fullName>
    </submittedName>
</protein>
<reference evidence="1" key="1">
    <citation type="journal article" date="2021" name="Genome Biol. Evol.">
        <title>The assembled and annotated genome of the fairy-ring fungus Marasmius oreades.</title>
        <authorList>
            <person name="Hiltunen M."/>
            <person name="Ament-Velasquez S.L."/>
            <person name="Johannesson H."/>
        </authorList>
    </citation>
    <scope>NUCLEOTIDE SEQUENCE</scope>
    <source>
        <strain evidence="1">03SP1</strain>
    </source>
</reference>
<sequence length="128" mass="14269">MSVGNARTPIEAPMCDAIPRIQVAMQSLKGVVEKAFAESTDRVDVNIPQRVTCLVGGDVHTHSTPKTYEKERNVPLPVAAQQDVYKCWPWVLRNESQVHMKVVDCAELQATRDATWRRGKRKTGPGSK</sequence>
<dbReference type="AlphaFoldDB" id="A0A9P7RYD2"/>
<gene>
    <name evidence="1" type="ORF">E1B28_008353</name>
</gene>
<keyword evidence="2" id="KW-1185">Reference proteome</keyword>
<accession>A0A9P7RYD2</accession>